<protein>
    <submittedName>
        <fullName evidence="1">Uncharacterized protein</fullName>
    </submittedName>
</protein>
<gene>
    <name evidence="1" type="ORF">MENTE1834_LOCUS35678</name>
</gene>
<dbReference type="EMBL" id="CAVMJV010000070">
    <property type="protein sequence ID" value="CAK5088041.1"/>
    <property type="molecule type" value="Genomic_DNA"/>
</dbReference>
<organism evidence="1 2">
    <name type="scientific">Meloidogyne enterolobii</name>
    <name type="common">Root-knot nematode worm</name>
    <name type="synonym">Meloidogyne mayaguensis</name>
    <dbReference type="NCBI Taxonomy" id="390850"/>
    <lineage>
        <taxon>Eukaryota</taxon>
        <taxon>Metazoa</taxon>
        <taxon>Ecdysozoa</taxon>
        <taxon>Nematoda</taxon>
        <taxon>Chromadorea</taxon>
        <taxon>Rhabditida</taxon>
        <taxon>Tylenchina</taxon>
        <taxon>Tylenchomorpha</taxon>
        <taxon>Tylenchoidea</taxon>
        <taxon>Meloidogynidae</taxon>
        <taxon>Meloidogyninae</taxon>
        <taxon>Meloidogyne</taxon>
    </lineage>
</organism>
<comment type="caution">
    <text evidence="1">The sequence shown here is derived from an EMBL/GenBank/DDBJ whole genome shotgun (WGS) entry which is preliminary data.</text>
</comment>
<accession>A0ACB1A969</accession>
<keyword evidence="2" id="KW-1185">Reference proteome</keyword>
<proteinExistence type="predicted"/>
<evidence type="ECO:0000313" key="2">
    <source>
        <dbReference type="Proteomes" id="UP001497535"/>
    </source>
</evidence>
<name>A0ACB1A969_MELEN</name>
<evidence type="ECO:0000313" key="1">
    <source>
        <dbReference type="EMBL" id="CAK5088041.1"/>
    </source>
</evidence>
<sequence>MIIFEDSSQLIGAIFGIELADRLWGLPNGELDRNEKETIPQSTCNFKATMATIVYLVEG</sequence>
<reference evidence="1" key="1">
    <citation type="submission" date="2023-11" db="EMBL/GenBank/DDBJ databases">
        <authorList>
            <person name="Poullet M."/>
        </authorList>
    </citation>
    <scope>NUCLEOTIDE SEQUENCE</scope>
    <source>
        <strain evidence="1">E1834</strain>
    </source>
</reference>
<dbReference type="Proteomes" id="UP001497535">
    <property type="component" value="Unassembled WGS sequence"/>
</dbReference>